<name>A0A8K0RJ95_9PLEO</name>
<proteinExistence type="predicted"/>
<sequence>MFQDITKPPPSPPQYRYQGIDDGVLRLSPLTRRGTGPGIILLTTDYDASKEIIEGVPSHIIKWAEEGYTVVEIQQRALKHAKDVAGLLQNEMDALQRDPNCKPKDKLGLVAYDPASWNIVAETVNAHPEIVSTVVYADITQKGSIRPSNVPTLHHIAGKRSDNPRRSDLLTEYHYPGVESHTFATPFQTSFHYTTEALSHTRNLTHLKPRMNGPYFDLEVIWDEHCYYEFADRSVEHTMSTMVAEPYVNHVPTLTGGIGQGPLTNFYRHNFIFNNSADTSLELTSRSIAIDRVIDEFIFKFTHDRELDWLIPGIPPTNFKVEVPFTAVVNIRGDRLYHEHISWDQGTVLRQLGLLPEYLPFPHPLPDGRKPAPGKTIEYRVPVAGTDVANKMRDRNSVQSNQMFDFKIREV</sequence>
<protein>
    <recommendedName>
        <fullName evidence="3">Carboxymethylenebutenolidase</fullName>
    </recommendedName>
</protein>
<organism evidence="1 2">
    <name type="scientific">Paraphoma chrysanthemicola</name>
    <dbReference type="NCBI Taxonomy" id="798071"/>
    <lineage>
        <taxon>Eukaryota</taxon>
        <taxon>Fungi</taxon>
        <taxon>Dikarya</taxon>
        <taxon>Ascomycota</taxon>
        <taxon>Pezizomycotina</taxon>
        <taxon>Dothideomycetes</taxon>
        <taxon>Pleosporomycetidae</taxon>
        <taxon>Pleosporales</taxon>
        <taxon>Pleosporineae</taxon>
        <taxon>Phaeosphaeriaceae</taxon>
        <taxon>Paraphoma</taxon>
    </lineage>
</organism>
<dbReference type="Proteomes" id="UP000813461">
    <property type="component" value="Unassembled WGS sequence"/>
</dbReference>
<evidence type="ECO:0000313" key="1">
    <source>
        <dbReference type="EMBL" id="KAH7095835.1"/>
    </source>
</evidence>
<dbReference type="OrthoDB" id="5440at2759"/>
<dbReference type="InterPro" id="IPR009959">
    <property type="entry name" value="Cyclase_SnoaL-like"/>
</dbReference>
<dbReference type="Gene3D" id="3.10.450.50">
    <property type="match status" value="1"/>
</dbReference>
<evidence type="ECO:0000313" key="2">
    <source>
        <dbReference type="Proteomes" id="UP000813461"/>
    </source>
</evidence>
<comment type="caution">
    <text evidence="1">The sequence shown here is derived from an EMBL/GenBank/DDBJ whole genome shotgun (WGS) entry which is preliminary data.</text>
</comment>
<evidence type="ECO:0008006" key="3">
    <source>
        <dbReference type="Google" id="ProtNLM"/>
    </source>
</evidence>
<dbReference type="AlphaFoldDB" id="A0A8K0RJ95"/>
<dbReference type="PANTHER" id="PTHR38436:SF3">
    <property type="entry name" value="CARBOXYMETHYLENEBUTENOLIDASE-RELATED"/>
    <property type="match status" value="1"/>
</dbReference>
<dbReference type="GO" id="GO:0030638">
    <property type="term" value="P:polyketide metabolic process"/>
    <property type="evidence" value="ECO:0007669"/>
    <property type="project" value="InterPro"/>
</dbReference>
<dbReference type="SUPFAM" id="SSF54427">
    <property type="entry name" value="NTF2-like"/>
    <property type="match status" value="1"/>
</dbReference>
<dbReference type="InterPro" id="IPR032710">
    <property type="entry name" value="NTF2-like_dom_sf"/>
</dbReference>
<gene>
    <name evidence="1" type="ORF">FB567DRAFT_41464</name>
</gene>
<reference evidence="1" key="1">
    <citation type="journal article" date="2021" name="Nat. Commun.">
        <title>Genetic determinants of endophytism in the Arabidopsis root mycobiome.</title>
        <authorList>
            <person name="Mesny F."/>
            <person name="Miyauchi S."/>
            <person name="Thiergart T."/>
            <person name="Pickel B."/>
            <person name="Atanasova L."/>
            <person name="Karlsson M."/>
            <person name="Huettel B."/>
            <person name="Barry K.W."/>
            <person name="Haridas S."/>
            <person name="Chen C."/>
            <person name="Bauer D."/>
            <person name="Andreopoulos W."/>
            <person name="Pangilinan J."/>
            <person name="LaButti K."/>
            <person name="Riley R."/>
            <person name="Lipzen A."/>
            <person name="Clum A."/>
            <person name="Drula E."/>
            <person name="Henrissat B."/>
            <person name="Kohler A."/>
            <person name="Grigoriev I.V."/>
            <person name="Martin F.M."/>
            <person name="Hacquard S."/>
        </authorList>
    </citation>
    <scope>NUCLEOTIDE SEQUENCE</scope>
    <source>
        <strain evidence="1">MPI-SDFR-AT-0120</strain>
    </source>
</reference>
<accession>A0A8K0RJ95</accession>
<dbReference type="PANTHER" id="PTHR38436">
    <property type="entry name" value="POLYKETIDE CYCLASE SNOAL-LIKE DOMAIN"/>
    <property type="match status" value="1"/>
</dbReference>
<dbReference type="EMBL" id="JAGMVJ010000001">
    <property type="protein sequence ID" value="KAH7095835.1"/>
    <property type="molecule type" value="Genomic_DNA"/>
</dbReference>
<keyword evidence="2" id="KW-1185">Reference proteome</keyword>